<evidence type="ECO:0000313" key="1">
    <source>
        <dbReference type="EnsemblPlants" id="AVESA.00010b.r2.7CG0678130.1.CDS.1"/>
    </source>
</evidence>
<evidence type="ECO:0000313" key="2">
    <source>
        <dbReference type="Proteomes" id="UP001732700"/>
    </source>
</evidence>
<dbReference type="EnsemblPlants" id="AVESA.00010b.r2.7CG0678130.1">
    <property type="protein sequence ID" value="AVESA.00010b.r2.7CG0678130.1.CDS.1"/>
    <property type="gene ID" value="AVESA.00010b.r2.7CG0678130"/>
</dbReference>
<name>A0ACD6A0B2_AVESA</name>
<sequence>MTGSDVSVAVPDEVILDMDQYSQPKVEGVTGDAPPAYVATTYQPAVMVSGAPAAGTIFPPGTQGVPVYPATPVQFSDQNQIPFHVLQQQQQEHQLQAFWAEQMAEIEQMSEFKLHSLPLARIKRIMKADEDVRMIAGEAPAVFAKACEMFILELTLRAWFHSQEKNKRTLQKNDIAAAVARTDICDFLLDIMPEDVPKEDGAGLPPATMQAMVPFNVPGMAMPVGMYTDQQPMPFAWTQPEQQQQPPYDGGKDE</sequence>
<protein>
    <submittedName>
        <fullName evidence="1">Uncharacterized protein</fullName>
    </submittedName>
</protein>
<organism evidence="1 2">
    <name type="scientific">Avena sativa</name>
    <name type="common">Oat</name>
    <dbReference type="NCBI Taxonomy" id="4498"/>
    <lineage>
        <taxon>Eukaryota</taxon>
        <taxon>Viridiplantae</taxon>
        <taxon>Streptophyta</taxon>
        <taxon>Embryophyta</taxon>
        <taxon>Tracheophyta</taxon>
        <taxon>Spermatophyta</taxon>
        <taxon>Magnoliopsida</taxon>
        <taxon>Liliopsida</taxon>
        <taxon>Poales</taxon>
        <taxon>Poaceae</taxon>
        <taxon>BOP clade</taxon>
        <taxon>Pooideae</taxon>
        <taxon>Poodae</taxon>
        <taxon>Poeae</taxon>
        <taxon>Poeae Chloroplast Group 1 (Aveneae type)</taxon>
        <taxon>Aveninae</taxon>
        <taxon>Avena</taxon>
    </lineage>
</organism>
<proteinExistence type="predicted"/>
<dbReference type="Proteomes" id="UP001732700">
    <property type="component" value="Chromosome 7C"/>
</dbReference>
<keyword evidence="2" id="KW-1185">Reference proteome</keyword>
<reference evidence="1" key="1">
    <citation type="submission" date="2021-05" db="EMBL/GenBank/DDBJ databases">
        <authorList>
            <person name="Scholz U."/>
            <person name="Mascher M."/>
            <person name="Fiebig A."/>
        </authorList>
    </citation>
    <scope>NUCLEOTIDE SEQUENCE [LARGE SCALE GENOMIC DNA]</scope>
</reference>
<accession>A0ACD6A0B2</accession>
<reference evidence="1" key="2">
    <citation type="submission" date="2025-09" db="UniProtKB">
        <authorList>
            <consortium name="EnsemblPlants"/>
        </authorList>
    </citation>
    <scope>IDENTIFICATION</scope>
</reference>